<evidence type="ECO:0000256" key="1">
    <source>
        <dbReference type="SAM" id="MobiDB-lite"/>
    </source>
</evidence>
<dbReference type="AlphaFoldDB" id="A0AAD2FK83"/>
<feature type="region of interest" description="Disordered" evidence="1">
    <location>
        <begin position="68"/>
        <end position="499"/>
    </location>
</feature>
<dbReference type="EMBL" id="CAKOGP040001557">
    <property type="protein sequence ID" value="CAJ1945958.1"/>
    <property type="molecule type" value="Genomic_DNA"/>
</dbReference>
<gene>
    <name evidence="2" type="ORF">CYCCA115_LOCUS10100</name>
</gene>
<reference evidence="2" key="1">
    <citation type="submission" date="2023-08" db="EMBL/GenBank/DDBJ databases">
        <authorList>
            <person name="Audoor S."/>
            <person name="Bilcke G."/>
        </authorList>
    </citation>
    <scope>NUCLEOTIDE SEQUENCE</scope>
</reference>
<comment type="caution">
    <text evidence="2">The sequence shown here is derived from an EMBL/GenBank/DDBJ whole genome shotgun (WGS) entry which is preliminary data.</text>
</comment>
<feature type="compositionally biased region" description="Basic residues" evidence="1">
    <location>
        <begin position="108"/>
        <end position="123"/>
    </location>
</feature>
<accession>A0AAD2FK83</accession>
<protein>
    <submittedName>
        <fullName evidence="2">Uncharacterized protein</fullName>
    </submittedName>
</protein>
<name>A0AAD2FK83_9STRA</name>
<keyword evidence="3" id="KW-1185">Reference proteome</keyword>
<feature type="compositionally biased region" description="Polar residues" evidence="1">
    <location>
        <begin position="319"/>
        <end position="330"/>
    </location>
</feature>
<feature type="compositionally biased region" description="Acidic residues" evidence="1">
    <location>
        <begin position="19"/>
        <end position="28"/>
    </location>
</feature>
<feature type="compositionally biased region" description="Polar residues" evidence="1">
    <location>
        <begin position="163"/>
        <end position="176"/>
    </location>
</feature>
<organism evidence="2 3">
    <name type="scientific">Cylindrotheca closterium</name>
    <dbReference type="NCBI Taxonomy" id="2856"/>
    <lineage>
        <taxon>Eukaryota</taxon>
        <taxon>Sar</taxon>
        <taxon>Stramenopiles</taxon>
        <taxon>Ochrophyta</taxon>
        <taxon>Bacillariophyta</taxon>
        <taxon>Bacillariophyceae</taxon>
        <taxon>Bacillariophycidae</taxon>
        <taxon>Bacillariales</taxon>
        <taxon>Bacillariaceae</taxon>
        <taxon>Cylindrotheca</taxon>
    </lineage>
</organism>
<feature type="compositionally biased region" description="Acidic residues" evidence="1">
    <location>
        <begin position="179"/>
        <end position="192"/>
    </location>
</feature>
<feature type="compositionally biased region" description="Basic residues" evidence="1">
    <location>
        <begin position="1"/>
        <end position="10"/>
    </location>
</feature>
<feature type="compositionally biased region" description="Basic and acidic residues" evidence="1">
    <location>
        <begin position="477"/>
        <end position="488"/>
    </location>
</feature>
<evidence type="ECO:0000313" key="3">
    <source>
        <dbReference type="Proteomes" id="UP001295423"/>
    </source>
</evidence>
<proteinExistence type="predicted"/>
<dbReference type="Proteomes" id="UP001295423">
    <property type="component" value="Unassembled WGS sequence"/>
</dbReference>
<feature type="region of interest" description="Disordered" evidence="1">
    <location>
        <begin position="1"/>
        <end position="51"/>
    </location>
</feature>
<sequence>MRRLTSKKRFSSLTGRVTEDDEFSLDDDVLARQPSSTTSLFNDYGFSDDEEDVKGSFKIQDSLYFDESRREDVKEKIKTKKQPKQPRPSGALEDLLSPALPEQAQKQKTGKRSPKAKKSKIKSRNSSDQIDKKTRKKSVSKKSPSVGYLDSKSIGGGDPQLDYRNQSWNQSTSSFIEVNESDYETDTDDDLEFGGSDSKKQTSHNSLVERALSKERSSLRRSLSKKRVMDALSVSNHRKEREEVSDNGQRSLKRSLSAKRMIDALALSSHKKDNAEAAQMRTRRAMTKKDFLEGSSPSDFKPKRSSSLKSSSSRHRGLDTSNHSTRSSSKPRLPRNKSFDEDAKCLRSPSSSRKKKIGLDYSNHSERSSSVTRKKNKDLDRSSHSSTPKRSSSVKRKKKDQLNQSTHLPERGRRSASKTRVTEDSGFLSPGSTKQKGRRVPIKKQSSNVDDETTRRKLNDMSLSTSEHGRPRRSSRVGKDSDENEKLMRKMKRRNSSSG</sequence>
<evidence type="ECO:0000313" key="2">
    <source>
        <dbReference type="EMBL" id="CAJ1945958.1"/>
    </source>
</evidence>
<feature type="compositionally biased region" description="Basic residues" evidence="1">
    <location>
        <begin position="489"/>
        <end position="499"/>
    </location>
</feature>